<organism evidence="1 2">
    <name type="scientific">Zostera marina</name>
    <name type="common">Eelgrass</name>
    <dbReference type="NCBI Taxonomy" id="29655"/>
    <lineage>
        <taxon>Eukaryota</taxon>
        <taxon>Viridiplantae</taxon>
        <taxon>Streptophyta</taxon>
        <taxon>Embryophyta</taxon>
        <taxon>Tracheophyta</taxon>
        <taxon>Spermatophyta</taxon>
        <taxon>Magnoliopsida</taxon>
        <taxon>Liliopsida</taxon>
        <taxon>Zosteraceae</taxon>
        <taxon>Zostera</taxon>
    </lineage>
</organism>
<dbReference type="OMA" id="CKDNISL"/>
<dbReference type="AlphaFoldDB" id="A0A0K9PLR7"/>
<evidence type="ECO:0008006" key="3">
    <source>
        <dbReference type="Google" id="ProtNLM"/>
    </source>
</evidence>
<dbReference type="EMBL" id="LFYR01000736">
    <property type="protein sequence ID" value="KMZ69926.1"/>
    <property type="molecule type" value="Genomic_DNA"/>
</dbReference>
<comment type="caution">
    <text evidence="1">The sequence shown here is derived from an EMBL/GenBank/DDBJ whole genome shotgun (WGS) entry which is preliminary data.</text>
</comment>
<dbReference type="Pfam" id="PF12579">
    <property type="entry name" value="DUF3755"/>
    <property type="match status" value="1"/>
</dbReference>
<dbReference type="PANTHER" id="PTHR14000:SF6">
    <property type="entry name" value="OS02G0631200 PROTEIN"/>
    <property type="match status" value="1"/>
</dbReference>
<evidence type="ECO:0000313" key="2">
    <source>
        <dbReference type="Proteomes" id="UP000036987"/>
    </source>
</evidence>
<reference evidence="2" key="1">
    <citation type="journal article" date="2016" name="Nature">
        <title>The genome of the seagrass Zostera marina reveals angiosperm adaptation to the sea.</title>
        <authorList>
            <person name="Olsen J.L."/>
            <person name="Rouze P."/>
            <person name="Verhelst B."/>
            <person name="Lin Y.-C."/>
            <person name="Bayer T."/>
            <person name="Collen J."/>
            <person name="Dattolo E."/>
            <person name="De Paoli E."/>
            <person name="Dittami S."/>
            <person name="Maumus F."/>
            <person name="Michel G."/>
            <person name="Kersting A."/>
            <person name="Lauritano C."/>
            <person name="Lohaus R."/>
            <person name="Toepel M."/>
            <person name="Tonon T."/>
            <person name="Vanneste K."/>
            <person name="Amirebrahimi M."/>
            <person name="Brakel J."/>
            <person name="Bostroem C."/>
            <person name="Chovatia M."/>
            <person name="Grimwood J."/>
            <person name="Jenkins J.W."/>
            <person name="Jueterbock A."/>
            <person name="Mraz A."/>
            <person name="Stam W.T."/>
            <person name="Tice H."/>
            <person name="Bornberg-Bauer E."/>
            <person name="Green P.J."/>
            <person name="Pearson G.A."/>
            <person name="Procaccini G."/>
            <person name="Duarte C.M."/>
            <person name="Schmutz J."/>
            <person name="Reusch T.B.H."/>
            <person name="Van de Peer Y."/>
        </authorList>
    </citation>
    <scope>NUCLEOTIDE SEQUENCE [LARGE SCALE GENOMIC DNA]</scope>
    <source>
        <strain evidence="2">cv. Finnish</strain>
    </source>
</reference>
<evidence type="ECO:0000313" key="1">
    <source>
        <dbReference type="EMBL" id="KMZ69926.1"/>
    </source>
</evidence>
<keyword evidence="2" id="KW-1185">Reference proteome</keyword>
<dbReference type="PANTHER" id="PTHR14000">
    <property type="entry name" value="FINGER CCCH DOMAIN PROTEIN, PUTATIVE (DUF3755)-RELATED"/>
    <property type="match status" value="1"/>
</dbReference>
<sequence>MTLVIGENMEADPNLNFHMGMLSSQLHGSHVVSFQSGTITNSSMVYPMEGSSETSFTPGMMLAGNQLGQSGSCSSNLFFDQMAGLSNNAALPVDWSYDEQLLLETGFLNYAHELNITKYIKIAALLRNKTVRDVALRCRWMCNKGSGKRRKPKEHYPVKKMKDRKDKSIDSSLISNKSPYQQENMPFYSFMTPHMNNTSRFLSEVPIIDDATQCLIEENNLIFHQLEDNLENVKLQNNFSLFCHSRNNITSILSRMGEMPGIMSQMPPLPIEINKELADAVLPSLNEQMMFGMR</sequence>
<dbReference type="Proteomes" id="UP000036987">
    <property type="component" value="Unassembled WGS sequence"/>
</dbReference>
<gene>
    <name evidence="1" type="ORF">ZOSMA_202G00130</name>
</gene>
<proteinExistence type="predicted"/>
<protein>
    <recommendedName>
        <fullName evidence="3">Myb-like domain-containing protein</fullName>
    </recommendedName>
</protein>
<dbReference type="InterPro" id="IPR022228">
    <property type="entry name" value="DUF3755"/>
</dbReference>
<dbReference type="OrthoDB" id="19768at2759"/>
<accession>A0A0K9PLR7</accession>
<name>A0A0K9PLR7_ZOSMR</name>